<dbReference type="EMBL" id="CAFZ01000189">
    <property type="protein sequence ID" value="CCA72885.1"/>
    <property type="molecule type" value="Genomic_DNA"/>
</dbReference>
<evidence type="ECO:0000313" key="1">
    <source>
        <dbReference type="EMBL" id="CCA72885.1"/>
    </source>
</evidence>
<dbReference type="AlphaFoldDB" id="G4TNJ8"/>
<proteinExistence type="predicted"/>
<gene>
    <name evidence="1" type="ORF">PIIN_06822</name>
</gene>
<dbReference type="HOGENOM" id="CLU_2146837_0_0_1"/>
<dbReference type="Proteomes" id="UP000007148">
    <property type="component" value="Unassembled WGS sequence"/>
</dbReference>
<dbReference type="InParanoid" id="G4TNJ8"/>
<sequence length="112" mass="12566">MYNLTRNVLYLKTAREMGQQDFGTPESASKDTSASAVASTGFLCLYYAKLSNANYTGAAFWRDSALTVLSCTTDWYFQRSGVRNRTPFSPMTRRIIRAARRLVFCQGGLNLV</sequence>
<organism evidence="1 2">
    <name type="scientific">Serendipita indica (strain DSM 11827)</name>
    <name type="common">Root endophyte fungus</name>
    <name type="synonym">Piriformospora indica</name>
    <dbReference type="NCBI Taxonomy" id="1109443"/>
    <lineage>
        <taxon>Eukaryota</taxon>
        <taxon>Fungi</taxon>
        <taxon>Dikarya</taxon>
        <taxon>Basidiomycota</taxon>
        <taxon>Agaricomycotina</taxon>
        <taxon>Agaricomycetes</taxon>
        <taxon>Sebacinales</taxon>
        <taxon>Serendipitaceae</taxon>
        <taxon>Serendipita</taxon>
    </lineage>
</organism>
<accession>G4TNJ8</accession>
<reference evidence="1 2" key="1">
    <citation type="journal article" date="2011" name="PLoS Pathog.">
        <title>Endophytic Life Strategies Decoded by Genome and Transcriptome Analyses of the Mutualistic Root Symbiont Piriformospora indica.</title>
        <authorList>
            <person name="Zuccaro A."/>
            <person name="Lahrmann U."/>
            <person name="Guldener U."/>
            <person name="Langen G."/>
            <person name="Pfiffi S."/>
            <person name="Biedenkopf D."/>
            <person name="Wong P."/>
            <person name="Samans B."/>
            <person name="Grimm C."/>
            <person name="Basiewicz M."/>
            <person name="Murat C."/>
            <person name="Martin F."/>
            <person name="Kogel K.H."/>
        </authorList>
    </citation>
    <scope>NUCLEOTIDE SEQUENCE [LARGE SCALE GENOMIC DNA]</scope>
    <source>
        <strain evidence="1 2">DSM 11827</strain>
    </source>
</reference>
<name>G4TNJ8_SERID</name>
<comment type="caution">
    <text evidence="1">The sequence shown here is derived from an EMBL/GenBank/DDBJ whole genome shotgun (WGS) entry which is preliminary data.</text>
</comment>
<evidence type="ECO:0000313" key="2">
    <source>
        <dbReference type="Proteomes" id="UP000007148"/>
    </source>
</evidence>
<keyword evidence="2" id="KW-1185">Reference proteome</keyword>
<protein>
    <submittedName>
        <fullName evidence="1">Uncharacterized protein</fullName>
    </submittedName>
</protein>
<dbReference type="OrthoDB" id="2317065at2759"/>